<dbReference type="Pfam" id="PF01119">
    <property type="entry name" value="DNA_mis_repair"/>
    <property type="match status" value="1"/>
</dbReference>
<evidence type="ECO:0000259" key="4">
    <source>
        <dbReference type="SMART" id="SM01340"/>
    </source>
</evidence>
<evidence type="ECO:0000256" key="3">
    <source>
        <dbReference type="SAM" id="MobiDB-lite"/>
    </source>
</evidence>
<feature type="region of interest" description="Disordered" evidence="3">
    <location>
        <begin position="530"/>
        <end position="566"/>
    </location>
</feature>
<dbReference type="SUPFAM" id="SSF55874">
    <property type="entry name" value="ATPase domain of HSP90 chaperone/DNA topoisomerase II/histidine kinase"/>
    <property type="match status" value="1"/>
</dbReference>
<feature type="compositionally biased region" description="Basic and acidic residues" evidence="3">
    <location>
        <begin position="421"/>
        <end position="446"/>
    </location>
</feature>
<evidence type="ECO:0000256" key="1">
    <source>
        <dbReference type="ARBA" id="ARBA00006082"/>
    </source>
</evidence>
<dbReference type="InterPro" id="IPR020568">
    <property type="entry name" value="Ribosomal_Su5_D2-typ_SF"/>
</dbReference>
<sequence length="566" mass="62917">MIRPLEKEAIRKISSGQVIVTIDSVIKELCEVGPNIAIDRNALDANASSITVRLIDGGLTSISVKDNGMGIPLSDRLNMTKRYYTSKIQKLEDLDSITSYGFRGLFLFSTIKNTLIFQPNISTGEALNSICTACPLVQITTKTIKDSTSIVYDIDNTGTITSSKSVGGETGTTINVFKIFQHFPVAQKTVNNTIKRIMDCLISFALIHPKIRLSFTNKEMKKSKIRGANTKEWIKIGTKNILDSIRAVFGKELTSQLQYRTYQNSDINDSSSNIFLEVVLPRRNSDPAVVCKGERSFFYINKRPVSVNRGEIKQILGKIRAKYNNDIAHGQEDASTGSKKTPFILFHIRLPLGSFDVNIEPSKNVLLLHSPQTIFQIIDKFLEELYPETHPTMTPESNKPATIQSLPSVQPDSVKPSNTEELPKQDLHNNESENKQSKTCDKKTLINEHSTTSSVNSSSTVEFNKSAYPNNETFSMANHKTNYKSEIINSNSCTTVNDKSGTLPNNSFTGTSRSKGCMDDFKDPVLVSNSKQNQYTNGKELARVPQIHENHTTTKSKAPCLEKPDG</sequence>
<evidence type="ECO:0000313" key="6">
    <source>
        <dbReference type="Proteomes" id="UP001479436"/>
    </source>
</evidence>
<comment type="caution">
    <text evidence="5">The sequence shown here is derived from an EMBL/GenBank/DDBJ whole genome shotgun (WGS) entry which is preliminary data.</text>
</comment>
<keyword evidence="6" id="KW-1185">Reference proteome</keyword>
<dbReference type="Gene3D" id="3.30.230.10">
    <property type="match status" value="1"/>
</dbReference>
<dbReference type="InterPro" id="IPR038973">
    <property type="entry name" value="MutL/Mlh/Pms-like"/>
</dbReference>
<organism evidence="5 6">
    <name type="scientific">Basidiobolus ranarum</name>
    <dbReference type="NCBI Taxonomy" id="34480"/>
    <lineage>
        <taxon>Eukaryota</taxon>
        <taxon>Fungi</taxon>
        <taxon>Fungi incertae sedis</taxon>
        <taxon>Zoopagomycota</taxon>
        <taxon>Entomophthoromycotina</taxon>
        <taxon>Basidiobolomycetes</taxon>
        <taxon>Basidiobolales</taxon>
        <taxon>Basidiobolaceae</taxon>
        <taxon>Basidiobolus</taxon>
    </lineage>
</organism>
<feature type="compositionally biased region" description="Low complexity" evidence="3">
    <location>
        <begin position="450"/>
        <end position="461"/>
    </location>
</feature>
<name>A0ABR2WYY1_9FUNG</name>
<feature type="region of interest" description="Disordered" evidence="3">
    <location>
        <begin position="389"/>
        <end position="462"/>
    </location>
</feature>
<dbReference type="Gene3D" id="3.30.565.10">
    <property type="entry name" value="Histidine kinase-like ATPase, C-terminal domain"/>
    <property type="match status" value="1"/>
</dbReference>
<dbReference type="InterPro" id="IPR013507">
    <property type="entry name" value="DNA_mismatch_S5_2-like"/>
</dbReference>
<feature type="compositionally biased region" description="Polar residues" evidence="3">
    <location>
        <begin position="391"/>
        <end position="420"/>
    </location>
</feature>
<keyword evidence="2" id="KW-0227">DNA damage</keyword>
<gene>
    <name evidence="5" type="ORF">K7432_004024</name>
</gene>
<evidence type="ECO:0000313" key="5">
    <source>
        <dbReference type="EMBL" id="KAK9766718.1"/>
    </source>
</evidence>
<dbReference type="SMART" id="SM01340">
    <property type="entry name" value="DNA_mis_repair"/>
    <property type="match status" value="1"/>
</dbReference>
<proteinExistence type="inferred from homology"/>
<dbReference type="InterPro" id="IPR014721">
    <property type="entry name" value="Ribsml_uS5_D2-typ_fold_subgr"/>
</dbReference>
<dbReference type="SUPFAM" id="SSF54211">
    <property type="entry name" value="Ribosomal protein S5 domain 2-like"/>
    <property type="match status" value="1"/>
</dbReference>
<dbReference type="EMBL" id="JASJQH010000131">
    <property type="protein sequence ID" value="KAK9766718.1"/>
    <property type="molecule type" value="Genomic_DNA"/>
</dbReference>
<reference evidence="5 6" key="1">
    <citation type="submission" date="2023-04" db="EMBL/GenBank/DDBJ databases">
        <title>Genome of Basidiobolus ranarum AG-B5.</title>
        <authorList>
            <person name="Stajich J.E."/>
            <person name="Carter-House D."/>
            <person name="Gryganskyi A."/>
        </authorList>
    </citation>
    <scope>NUCLEOTIDE SEQUENCE [LARGE SCALE GENOMIC DNA]</scope>
    <source>
        <strain evidence="5 6">AG-B5</strain>
    </source>
</reference>
<dbReference type="InterPro" id="IPR036890">
    <property type="entry name" value="HATPase_C_sf"/>
</dbReference>
<feature type="non-terminal residue" evidence="5">
    <location>
        <position position="566"/>
    </location>
</feature>
<dbReference type="Proteomes" id="UP001479436">
    <property type="component" value="Unassembled WGS sequence"/>
</dbReference>
<accession>A0ABR2WYY1</accession>
<dbReference type="PANTHER" id="PTHR10073">
    <property type="entry name" value="DNA MISMATCH REPAIR PROTEIN MLH, PMS, MUTL"/>
    <property type="match status" value="1"/>
</dbReference>
<dbReference type="PANTHER" id="PTHR10073:SF54">
    <property type="entry name" value="PMS1 PROTEIN HOMOLOG 1"/>
    <property type="match status" value="1"/>
</dbReference>
<comment type="similarity">
    <text evidence="1">Belongs to the DNA mismatch repair MutL/HexB family.</text>
</comment>
<feature type="domain" description="DNA mismatch repair protein S5" evidence="4">
    <location>
        <begin position="245"/>
        <end position="383"/>
    </location>
</feature>
<dbReference type="Pfam" id="PF13589">
    <property type="entry name" value="HATPase_c_3"/>
    <property type="match status" value="1"/>
</dbReference>
<feature type="compositionally biased region" description="Basic and acidic residues" evidence="3">
    <location>
        <begin position="540"/>
        <end position="552"/>
    </location>
</feature>
<evidence type="ECO:0000256" key="2">
    <source>
        <dbReference type="ARBA" id="ARBA00022763"/>
    </source>
</evidence>
<protein>
    <recommendedName>
        <fullName evidence="4">DNA mismatch repair protein S5 domain-containing protein</fullName>
    </recommendedName>
</protein>